<name>A0A9D9H277_9BACT</name>
<sequence length="172" mass="19764">MNTKSWILALSVTMASLQCASAQDKKQETPKAEPVKIELPSDNIIRHFRNRNSGTAEVDWYQLKEGRNTYIIGYFSTDGDQRKVVYRNGAYYCTETEIPLKYCPADIRGAVDTLAPGLKLKELYYEYTYRNQGYRAVMKKGRGKKAQVRDLMFSIKGDFMRETDASKTIRGF</sequence>
<evidence type="ECO:0000313" key="3">
    <source>
        <dbReference type="Proteomes" id="UP000823612"/>
    </source>
</evidence>
<reference evidence="2" key="1">
    <citation type="submission" date="2020-10" db="EMBL/GenBank/DDBJ databases">
        <authorList>
            <person name="Gilroy R."/>
        </authorList>
    </citation>
    <scope>NUCLEOTIDE SEQUENCE</scope>
    <source>
        <strain evidence="2">2889</strain>
    </source>
</reference>
<keyword evidence="1" id="KW-0732">Signal</keyword>
<feature type="signal peptide" evidence="1">
    <location>
        <begin position="1"/>
        <end position="22"/>
    </location>
</feature>
<dbReference type="EMBL" id="JADIMZ010000120">
    <property type="protein sequence ID" value="MBO8433234.1"/>
    <property type="molecule type" value="Genomic_DNA"/>
</dbReference>
<evidence type="ECO:0000256" key="1">
    <source>
        <dbReference type="SAM" id="SignalP"/>
    </source>
</evidence>
<reference evidence="2" key="2">
    <citation type="journal article" date="2021" name="PeerJ">
        <title>Extensive microbial diversity within the chicken gut microbiome revealed by metagenomics and culture.</title>
        <authorList>
            <person name="Gilroy R."/>
            <person name="Ravi A."/>
            <person name="Getino M."/>
            <person name="Pursley I."/>
            <person name="Horton D.L."/>
            <person name="Alikhan N.F."/>
            <person name="Baker D."/>
            <person name="Gharbi K."/>
            <person name="Hall N."/>
            <person name="Watson M."/>
            <person name="Adriaenssens E.M."/>
            <person name="Foster-Nyarko E."/>
            <person name="Jarju S."/>
            <person name="Secka A."/>
            <person name="Antonio M."/>
            <person name="Oren A."/>
            <person name="Chaudhuri R.R."/>
            <person name="La Ragione R."/>
            <person name="Hildebrand F."/>
            <person name="Pallen M.J."/>
        </authorList>
    </citation>
    <scope>NUCLEOTIDE SEQUENCE</scope>
    <source>
        <strain evidence="2">2889</strain>
    </source>
</reference>
<organism evidence="2 3">
    <name type="scientific">Candidatus Pullibacteroides excrementavium</name>
    <dbReference type="NCBI Taxonomy" id="2840905"/>
    <lineage>
        <taxon>Bacteria</taxon>
        <taxon>Pseudomonadati</taxon>
        <taxon>Bacteroidota</taxon>
        <taxon>Bacteroidia</taxon>
        <taxon>Bacteroidales</taxon>
        <taxon>Candidatus Pullibacteroides</taxon>
    </lineage>
</organism>
<gene>
    <name evidence="2" type="ORF">IAB08_08110</name>
</gene>
<comment type="caution">
    <text evidence="2">The sequence shown here is derived from an EMBL/GenBank/DDBJ whole genome shotgun (WGS) entry which is preliminary data.</text>
</comment>
<evidence type="ECO:0008006" key="4">
    <source>
        <dbReference type="Google" id="ProtNLM"/>
    </source>
</evidence>
<protein>
    <recommendedName>
        <fullName evidence="4">Beta-lactamase-inhibitor-like PepSY-like domain-containing protein</fullName>
    </recommendedName>
</protein>
<proteinExistence type="predicted"/>
<accession>A0A9D9H277</accession>
<evidence type="ECO:0000313" key="2">
    <source>
        <dbReference type="EMBL" id="MBO8433234.1"/>
    </source>
</evidence>
<feature type="chain" id="PRO_5039096278" description="Beta-lactamase-inhibitor-like PepSY-like domain-containing protein" evidence="1">
    <location>
        <begin position="23"/>
        <end position="172"/>
    </location>
</feature>
<dbReference type="AlphaFoldDB" id="A0A9D9H277"/>
<dbReference type="SUPFAM" id="SSF160574">
    <property type="entry name" value="BT0923-like"/>
    <property type="match status" value="1"/>
</dbReference>
<dbReference type="Proteomes" id="UP000823612">
    <property type="component" value="Unassembled WGS sequence"/>
</dbReference>